<proteinExistence type="predicted"/>
<dbReference type="Proteomes" id="UP000605361">
    <property type="component" value="Unassembled WGS sequence"/>
</dbReference>
<keyword evidence="3" id="KW-1185">Reference proteome</keyword>
<name>A0A931A5W6_9ACTN</name>
<dbReference type="AlphaFoldDB" id="A0A931A5W6"/>
<dbReference type="RefSeq" id="WP_195895779.1">
    <property type="nucleotide sequence ID" value="NZ_JADOGI010000033.1"/>
</dbReference>
<feature type="transmembrane region" description="Helical" evidence="1">
    <location>
        <begin position="21"/>
        <end position="43"/>
    </location>
</feature>
<feature type="transmembrane region" description="Helical" evidence="1">
    <location>
        <begin position="55"/>
        <end position="74"/>
    </location>
</feature>
<sequence length="759" mass="82668">MTDISRRDRVRFRLSRLSQRTGAHLPELGLTGMVTIGGLFLLLQEELVKKVAGGLELWQLALLAIPLPVATAWLTHAVRRRSRKATPQPPNGRLPFPDRIDLLIGRETELQQVRDRAKESGIVVVRGPMGMGTSALAIRATWELAPEARMQRYADVRGPDRDRPETPLSVAQRVLRTLDRPPGVIQEAADAAPQVIDALTGTGRVLLLDNVSTWSQVAWLPPRVPGAHIVVAGTFTEEPPQRIEPVQLGPLGPEAGRDLLARHIGDDRAARDPRATGLLVDACLGSPLEIVRIGRWLARNPGIPLKSLVDDLRMLSIDEKLGFLLDLSIRQLRPTAKELFVLLAGLPIAEVDHQAAAALLGLPSAEDAIRELAGLGLVENVRMTRVRVTSAFRGGGAEERTPRVDAAWRRLVEHFAGQADVFAARLPAAEARTWFAIEDRALLQVLARPEPAPKTGRALGRIADGLETWFRLEQRHEDRLRAAKALARAAKALGDEHVQATAELRQCAVLLIAGDPRAARRHFNEAADLRVRVESWPAELHLEHAAILLADGDEFTAVESALVRYGQALSGGDVAGHALRLINVAALLVRKGQTLDHDGHGPEARRLYADARAVLFQALDLAGRAGDPGAEAHAEELLALTHHYLDLAYDARSHLERAERLYAENADEIGRARCLVQRAGALLEDPGQDTEEVAKLLDDALPGLPPAGVSTALAHLHLGRLRPERAGEHRDAGLAALAPWDGIAEPRQVSELRTRLATL</sequence>
<keyword evidence="1" id="KW-0812">Transmembrane</keyword>
<keyword evidence="1" id="KW-0472">Membrane</keyword>
<evidence type="ECO:0008006" key="4">
    <source>
        <dbReference type="Google" id="ProtNLM"/>
    </source>
</evidence>
<keyword evidence="1" id="KW-1133">Transmembrane helix</keyword>
<dbReference type="EMBL" id="JADOGI010000033">
    <property type="protein sequence ID" value="MBF8186811.1"/>
    <property type="molecule type" value="Genomic_DNA"/>
</dbReference>
<reference evidence="2" key="1">
    <citation type="submission" date="2020-11" db="EMBL/GenBank/DDBJ databases">
        <title>Whole-genome analyses of Nonomuraea sp. K274.</title>
        <authorList>
            <person name="Veyisoglu A."/>
        </authorList>
    </citation>
    <scope>NUCLEOTIDE SEQUENCE</scope>
    <source>
        <strain evidence="2">K274</strain>
    </source>
</reference>
<gene>
    <name evidence="2" type="ORF">ITP53_13875</name>
</gene>
<protein>
    <recommendedName>
        <fullName evidence="4">NB-ARC domain-containing protein</fullName>
    </recommendedName>
</protein>
<dbReference type="Gene3D" id="3.40.50.300">
    <property type="entry name" value="P-loop containing nucleotide triphosphate hydrolases"/>
    <property type="match status" value="1"/>
</dbReference>
<organism evidence="2 3">
    <name type="scientific">Nonomuraea cypriaca</name>
    <dbReference type="NCBI Taxonomy" id="1187855"/>
    <lineage>
        <taxon>Bacteria</taxon>
        <taxon>Bacillati</taxon>
        <taxon>Actinomycetota</taxon>
        <taxon>Actinomycetes</taxon>
        <taxon>Streptosporangiales</taxon>
        <taxon>Streptosporangiaceae</taxon>
        <taxon>Nonomuraea</taxon>
    </lineage>
</organism>
<evidence type="ECO:0000313" key="2">
    <source>
        <dbReference type="EMBL" id="MBF8186811.1"/>
    </source>
</evidence>
<dbReference type="SUPFAM" id="SSF52540">
    <property type="entry name" value="P-loop containing nucleoside triphosphate hydrolases"/>
    <property type="match status" value="1"/>
</dbReference>
<accession>A0A931A5W6</accession>
<comment type="caution">
    <text evidence="2">The sequence shown here is derived from an EMBL/GenBank/DDBJ whole genome shotgun (WGS) entry which is preliminary data.</text>
</comment>
<dbReference type="InterPro" id="IPR027417">
    <property type="entry name" value="P-loop_NTPase"/>
</dbReference>
<evidence type="ECO:0000256" key="1">
    <source>
        <dbReference type="SAM" id="Phobius"/>
    </source>
</evidence>
<evidence type="ECO:0000313" key="3">
    <source>
        <dbReference type="Proteomes" id="UP000605361"/>
    </source>
</evidence>